<keyword evidence="4" id="KW-0347">Helicase</keyword>
<dbReference type="Proteomes" id="UP000277811">
    <property type="component" value="Unassembled WGS sequence"/>
</dbReference>
<gene>
    <name evidence="10" type="ORF">LUCI_2441</name>
</gene>
<proteinExistence type="inferred from homology"/>
<evidence type="ECO:0000256" key="4">
    <source>
        <dbReference type="ARBA" id="ARBA00022806"/>
    </source>
</evidence>
<evidence type="ECO:0000256" key="3">
    <source>
        <dbReference type="ARBA" id="ARBA00022801"/>
    </source>
</evidence>
<dbReference type="Gene3D" id="3.40.960.10">
    <property type="entry name" value="VSR Endonuclease"/>
    <property type="match status" value="1"/>
</dbReference>
<dbReference type="SUPFAM" id="SSF52980">
    <property type="entry name" value="Restriction endonuclease-like"/>
    <property type="match status" value="1"/>
</dbReference>
<accession>A0A498R8E9</accession>
<dbReference type="InterPro" id="IPR011335">
    <property type="entry name" value="Restrct_endonuc-II-like"/>
</dbReference>
<evidence type="ECO:0000313" key="10">
    <source>
        <dbReference type="EMBL" id="VBB07197.1"/>
    </source>
</evidence>
<dbReference type="InterPro" id="IPR047187">
    <property type="entry name" value="SF1_C_Upf1"/>
</dbReference>
<dbReference type="GO" id="GO:0016787">
    <property type="term" value="F:hydrolase activity"/>
    <property type="evidence" value="ECO:0007669"/>
    <property type="project" value="UniProtKB-KW"/>
</dbReference>
<organism evidence="10 11">
    <name type="scientific">Lucifera butyrica</name>
    <dbReference type="NCBI Taxonomy" id="1351585"/>
    <lineage>
        <taxon>Bacteria</taxon>
        <taxon>Bacillati</taxon>
        <taxon>Bacillota</taxon>
        <taxon>Negativicutes</taxon>
        <taxon>Veillonellales</taxon>
        <taxon>Veillonellaceae</taxon>
        <taxon>Lucifera</taxon>
    </lineage>
</organism>
<feature type="domain" description="Restriction endonuclease type II-like" evidence="9">
    <location>
        <begin position="1396"/>
        <end position="1489"/>
    </location>
</feature>
<dbReference type="InterPro" id="IPR041677">
    <property type="entry name" value="DNA2/NAM7_AAA_11"/>
</dbReference>
<evidence type="ECO:0000256" key="2">
    <source>
        <dbReference type="ARBA" id="ARBA00022741"/>
    </source>
</evidence>
<keyword evidence="3" id="KW-0378">Hydrolase</keyword>
<evidence type="ECO:0000313" key="11">
    <source>
        <dbReference type="Proteomes" id="UP000277811"/>
    </source>
</evidence>
<sequence>MQSSPIQIFEYLLALKNLTVPVVRNIPGYKDKYWWQSEFPLHDGCPFYGDTKDPDAWLEVYKQTIDPSPKPPDELQEWVIDKGTEPDRPPQVHETISKLTPEEKEQLTILARRIAELEKQITGIEEADNRSKLEMDLLSARNKEKVLQDKNEIFFAADPHRVALWHQWLNEVWQPWADITLPKLKVQQIYGAFFALYQRLQREGDATELVWGHGLLTWYTDNLKISRPVLTTRMELLFDSKNGVFKLLPTSNGTILELDMLSNIELPNSAHLISAERFIQENGIHPWDEAVTVPFFEELIHALSPNGNVEYSVQSGRNVNVENTPVIYNAPVLFIRSRSGRQWQNELNGIIEPIRNGQFVPETIQSLVSLAVTESAAGNDGQAAGQPEWSALGKELLFPLPANNEQKEIIRRLSRNIGVVVQGPPGTGKSHTIVNLIAHLLAHGKRVLVTSQTERALRVLGDMIRLKLPEIAPLCVSVTGGDARSVQELDLAVSKISEGLDLMNIEVLTSEIEQLRQDLFDCKRNLAKLKTELGRATEAEHITAAFAGQEFSPLQLADWTATHQEDYGWLPDDIAETSEIPLSDRELVRLFQLLGELAPTEIDQVLQSRPAWEALPAAEEVVDLTSRLQEFKEGNRLREEKIKGWTFSPNADRKITEYLASTEKAIQALSLQSEEWLVKILDDIVHGHNRSEYWQTLVTDCREKIQEIRNFENQISEFSFEAPAHFDIRKVKEDAELLLTELRKNGKPGFAFKMFSGRKTLYILEQFKINGSMLRTAEDVAALITHLHILAAKQRLALKWTNSTKIIDAPAVTPDESRLLPILDKYIELIEVSFTWKSEHLQTLNRITGDIKPYGVLDWINPEWLFAFKDGLIAYQELLEYKKLNQQFESFSLTLKKGLAVETAHASWGTLYEAYRLGNGSKWRETLIHLKRLQSLEPQVKELLSLKDKLSACAPRWLAQIEAEARSTDGPIEPPAAWREAWEWKRAQAWLKKHFQRYNLEELYEQLHRARDGEAGIIQTLVSKSTWLEQNRRTTDIQRRSLRSWVQTIRRIGKGTGKYAARHQADAKKEMAICRGAVPVWIMPLNRVIENLQLSNDRFDVVIVDESSQCDLFALTALFRAERAVIVGDDRQISPEGVGRDQTEVYKLIDRHLIQVPQRERFTLQDSLYDTCLRVFPGQQIMLKEHFRCVPEIIQFSNDQFYGGAIEPLKVPTTDRLTPPIVTVRVEDGYREEGTSAVNKPEALALVDNIVELCANKDYSNKTMGVISLQGKDQAYEIEQCLREKLGESEMMERRLICGDAYSFQGDERDVMFLSMVAAPNVQNGVLSKRSDEQRFNVAASRAKEQLWLFHSLDLNQLNPGCMRYRLLQYCLDPKRTQCAMEDAEEAFKRYGSSQFHREVHKMIVARGYRAIPEFKVGTHPYRIDTVIEGMNARIAVECDGDTWHGMDQWEADLERQMILERVGWKFWRVRGSTFYRDKNKAMEPLWDLLVSLGIEPVKQSI</sequence>
<protein>
    <submittedName>
        <fullName evidence="10">Uncharacterized protein</fullName>
    </submittedName>
</protein>
<keyword evidence="5" id="KW-0067">ATP-binding</keyword>
<reference evidence="10 11" key="1">
    <citation type="submission" date="2018-06" db="EMBL/GenBank/DDBJ databases">
        <authorList>
            <person name="Strepis N."/>
        </authorList>
    </citation>
    <scope>NUCLEOTIDE SEQUENCE [LARGE SCALE GENOMIC DNA]</scope>
    <source>
        <strain evidence="10">LUCI</strain>
    </source>
</reference>
<dbReference type="CDD" id="cd18808">
    <property type="entry name" value="SF1_C_Upf1"/>
    <property type="match status" value="1"/>
</dbReference>
<dbReference type="InterPro" id="IPR049468">
    <property type="entry name" value="Restrct_endonuc-II-like_dom"/>
</dbReference>
<keyword evidence="2" id="KW-0547">Nucleotide-binding</keyword>
<dbReference type="Gene3D" id="3.40.50.300">
    <property type="entry name" value="P-loop containing nucleotide triphosphate hydrolases"/>
    <property type="match status" value="3"/>
</dbReference>
<dbReference type="EMBL" id="UPPP01000072">
    <property type="protein sequence ID" value="VBB07197.1"/>
    <property type="molecule type" value="Genomic_DNA"/>
</dbReference>
<evidence type="ECO:0000259" key="9">
    <source>
        <dbReference type="Pfam" id="PF18741"/>
    </source>
</evidence>
<dbReference type="GO" id="GO:0043139">
    <property type="term" value="F:5'-3' DNA helicase activity"/>
    <property type="evidence" value="ECO:0007669"/>
    <property type="project" value="TreeGrafter"/>
</dbReference>
<dbReference type="SUPFAM" id="SSF52540">
    <property type="entry name" value="P-loop containing nucleoside triphosphate hydrolases"/>
    <property type="match status" value="1"/>
</dbReference>
<feature type="domain" description="DNA2/NAM7 helicase-like C-terminal" evidence="8">
    <location>
        <begin position="1165"/>
        <end position="1350"/>
    </location>
</feature>
<dbReference type="Pfam" id="PF18741">
    <property type="entry name" value="MTES_1575"/>
    <property type="match status" value="1"/>
</dbReference>
<dbReference type="InterPro" id="IPR027417">
    <property type="entry name" value="P-loop_NTPase"/>
</dbReference>
<dbReference type="InterPro" id="IPR041679">
    <property type="entry name" value="DNA2/NAM7-like_C"/>
</dbReference>
<evidence type="ECO:0000256" key="1">
    <source>
        <dbReference type="ARBA" id="ARBA00007913"/>
    </source>
</evidence>
<feature type="domain" description="DNA2/NAM7 helicase helicase" evidence="7">
    <location>
        <begin position="403"/>
        <end position="482"/>
    </location>
</feature>
<name>A0A498R8E9_9FIRM</name>
<evidence type="ECO:0000256" key="6">
    <source>
        <dbReference type="SAM" id="Coils"/>
    </source>
</evidence>
<dbReference type="Pfam" id="PF13086">
    <property type="entry name" value="AAA_11"/>
    <property type="match status" value="1"/>
</dbReference>
<dbReference type="RefSeq" id="WP_165865977.1">
    <property type="nucleotide sequence ID" value="NZ_UPPP01000072.1"/>
</dbReference>
<dbReference type="PANTHER" id="PTHR43788">
    <property type="entry name" value="DNA2/NAM7 HELICASE FAMILY MEMBER"/>
    <property type="match status" value="1"/>
</dbReference>
<evidence type="ECO:0000259" key="8">
    <source>
        <dbReference type="Pfam" id="PF13087"/>
    </source>
</evidence>
<dbReference type="PANTHER" id="PTHR43788:SF8">
    <property type="entry name" value="DNA-BINDING PROTEIN SMUBP-2"/>
    <property type="match status" value="1"/>
</dbReference>
<evidence type="ECO:0000259" key="7">
    <source>
        <dbReference type="Pfam" id="PF13086"/>
    </source>
</evidence>
<dbReference type="Pfam" id="PF13087">
    <property type="entry name" value="AAA_12"/>
    <property type="match status" value="1"/>
</dbReference>
<dbReference type="GO" id="GO:0005524">
    <property type="term" value="F:ATP binding"/>
    <property type="evidence" value="ECO:0007669"/>
    <property type="project" value="UniProtKB-KW"/>
</dbReference>
<comment type="similarity">
    <text evidence="1">Belongs to the DNA2/NAM7 helicase family.</text>
</comment>
<dbReference type="InterPro" id="IPR050534">
    <property type="entry name" value="Coronavir_polyprotein_1ab"/>
</dbReference>
<evidence type="ECO:0000256" key="5">
    <source>
        <dbReference type="ARBA" id="ARBA00022840"/>
    </source>
</evidence>
<feature type="coiled-coil region" evidence="6">
    <location>
        <begin position="505"/>
        <end position="532"/>
    </location>
</feature>
<keyword evidence="11" id="KW-1185">Reference proteome</keyword>
<keyword evidence="6" id="KW-0175">Coiled coil</keyword>